<dbReference type="SMART" id="SM00240">
    <property type="entry name" value="FHA"/>
    <property type="match status" value="1"/>
</dbReference>
<organism evidence="2">
    <name type="scientific">Planktothricoides raciborskii GIHE-MW2</name>
    <dbReference type="NCBI Taxonomy" id="2792601"/>
    <lineage>
        <taxon>Bacteria</taxon>
        <taxon>Bacillati</taxon>
        <taxon>Cyanobacteriota</taxon>
        <taxon>Cyanophyceae</taxon>
        <taxon>Oscillatoriophycideae</taxon>
        <taxon>Oscillatoriales</taxon>
        <taxon>Oscillatoriaceae</taxon>
        <taxon>Planktothricoides</taxon>
    </lineage>
</organism>
<reference evidence="2" key="1">
    <citation type="submission" date="2024-07" db="EMBL/GenBank/DDBJ databases">
        <authorList>
            <person name="Kim Y.J."/>
            <person name="Jeong J.Y."/>
        </authorList>
    </citation>
    <scope>NUCLEOTIDE SEQUENCE</scope>
    <source>
        <strain evidence="2">GIHE-MW2</strain>
    </source>
</reference>
<feature type="domain" description="FHA" evidence="1">
    <location>
        <begin position="42"/>
        <end position="101"/>
    </location>
</feature>
<name>A0AAU8JEI3_9CYAN</name>
<dbReference type="Pfam" id="PF00498">
    <property type="entry name" value="FHA"/>
    <property type="match status" value="1"/>
</dbReference>
<sequence>MMDGFGLDPIPRRQRLLPETTYLVVLNGPQKNRLFPLTQMRSLVGRNDPPHCQVEIDLNDCELGNPPMVSRRHALLQWQDGSLQIRDLGSRNGTFINEKKLDVPPNQKFSEPVALEIGSRIRLGNIQLEVINRE</sequence>
<dbReference type="PROSITE" id="PS50006">
    <property type="entry name" value="FHA_DOMAIN"/>
    <property type="match status" value="1"/>
</dbReference>
<evidence type="ECO:0000313" key="2">
    <source>
        <dbReference type="EMBL" id="XCM36702.1"/>
    </source>
</evidence>
<evidence type="ECO:0000259" key="1">
    <source>
        <dbReference type="PROSITE" id="PS50006"/>
    </source>
</evidence>
<dbReference type="PANTHER" id="PTHR23308">
    <property type="entry name" value="NUCLEAR INHIBITOR OF PROTEIN PHOSPHATASE-1"/>
    <property type="match status" value="1"/>
</dbReference>
<gene>
    <name evidence="2" type="ORF">ABWT76_005476</name>
</gene>
<protein>
    <submittedName>
        <fullName evidence="2">FHA domain-containing protein</fullName>
    </submittedName>
</protein>
<dbReference type="InterPro" id="IPR000253">
    <property type="entry name" value="FHA_dom"/>
</dbReference>
<dbReference type="Gene3D" id="2.60.200.20">
    <property type="match status" value="1"/>
</dbReference>
<accession>A0AAU8JEI3</accession>
<dbReference type="AlphaFoldDB" id="A0AAU8JEI3"/>
<dbReference type="InterPro" id="IPR050923">
    <property type="entry name" value="Cell_Proc_Reg/RNA_Proc"/>
</dbReference>
<dbReference type="CDD" id="cd00060">
    <property type="entry name" value="FHA"/>
    <property type="match status" value="1"/>
</dbReference>
<dbReference type="RefSeq" id="WP_354635262.1">
    <property type="nucleotide sequence ID" value="NZ_CP159837.1"/>
</dbReference>
<dbReference type="EMBL" id="CP159837">
    <property type="protein sequence ID" value="XCM36702.1"/>
    <property type="molecule type" value="Genomic_DNA"/>
</dbReference>
<dbReference type="SUPFAM" id="SSF49879">
    <property type="entry name" value="SMAD/FHA domain"/>
    <property type="match status" value="1"/>
</dbReference>
<dbReference type="InterPro" id="IPR008984">
    <property type="entry name" value="SMAD_FHA_dom_sf"/>
</dbReference>
<proteinExistence type="predicted"/>